<dbReference type="AlphaFoldDB" id="L7WFH8"/>
<evidence type="ECO:0000313" key="1">
    <source>
        <dbReference type="EMBL" id="AGC77658.1"/>
    </source>
</evidence>
<dbReference type="KEGG" id="ndo:DDD_2531"/>
<dbReference type="Proteomes" id="UP000011173">
    <property type="component" value="Chromosome"/>
</dbReference>
<gene>
    <name evidence="1" type="ordered locus">DDD_2531</name>
</gene>
<name>L7WFH8_NONDD</name>
<dbReference type="PATRIC" id="fig|592029.3.peg.2509"/>
<accession>L7WFH8</accession>
<dbReference type="STRING" id="592029.DDD_2531"/>
<protein>
    <submittedName>
        <fullName evidence="1">Uncharacterized protein</fullName>
    </submittedName>
</protein>
<dbReference type="EMBL" id="CP001397">
    <property type="protein sequence ID" value="AGC77658.1"/>
    <property type="molecule type" value="Genomic_DNA"/>
</dbReference>
<evidence type="ECO:0000313" key="2">
    <source>
        <dbReference type="Proteomes" id="UP000011173"/>
    </source>
</evidence>
<dbReference type="HOGENOM" id="CLU_3202675_0_0_10"/>
<sequence>MVSYSAFYFPKKIVVYPEVAQGESGLLSNFPLKRKMKSVFEVDYR</sequence>
<organism evidence="1 2">
    <name type="scientific">Nonlabens dokdonensis (strain DSM 17205 / KCTC 12402 / DSW-6)</name>
    <name type="common">Donghaeana dokdonensis</name>
    <dbReference type="NCBI Taxonomy" id="592029"/>
    <lineage>
        <taxon>Bacteria</taxon>
        <taxon>Pseudomonadati</taxon>
        <taxon>Bacteroidota</taxon>
        <taxon>Flavobacteriia</taxon>
        <taxon>Flavobacteriales</taxon>
        <taxon>Flavobacteriaceae</taxon>
        <taxon>Nonlabens</taxon>
    </lineage>
</organism>
<reference evidence="1 2" key="1">
    <citation type="journal article" date="2013" name="Genome Biol. Evol.">
        <title>Genomic makeup of the marine flavobacterium Nonlabens (Donghaeana) dokdonensis DSW-6 and identification of a novel class of rhodopsins.</title>
        <authorList>
            <person name="Kwon S.K."/>
            <person name="Kim B.K."/>
            <person name="Song J.Y."/>
            <person name="Kwak M.J."/>
            <person name="Lee C.H."/>
            <person name="Yoon J.H."/>
            <person name="Oh T.K."/>
            <person name="Kim J.F."/>
        </authorList>
    </citation>
    <scope>NUCLEOTIDE SEQUENCE [LARGE SCALE GENOMIC DNA]</scope>
    <source>
        <strain evidence="2">DSM 17205 / KCTC 12402 / DSW-6</strain>
    </source>
</reference>
<proteinExistence type="predicted"/>